<evidence type="ECO:0000256" key="6">
    <source>
        <dbReference type="ARBA" id="ARBA00022781"/>
    </source>
</evidence>
<evidence type="ECO:0000256" key="8">
    <source>
        <dbReference type="ARBA" id="ARBA00023065"/>
    </source>
</evidence>
<evidence type="ECO:0000256" key="9">
    <source>
        <dbReference type="ARBA" id="ARBA00023136"/>
    </source>
</evidence>
<evidence type="ECO:0000256" key="1">
    <source>
        <dbReference type="ARBA" id="ARBA00004141"/>
    </source>
</evidence>
<dbReference type="InterPro" id="IPR035908">
    <property type="entry name" value="F0_ATP_A_sf"/>
</dbReference>
<evidence type="ECO:0000313" key="14">
    <source>
        <dbReference type="Proteomes" id="UP000245674"/>
    </source>
</evidence>
<keyword evidence="5 11" id="KW-0812">Transmembrane</keyword>
<dbReference type="NCBIfam" id="TIGR01131">
    <property type="entry name" value="ATP_synt_6_or_A"/>
    <property type="match status" value="1"/>
</dbReference>
<dbReference type="InterPro" id="IPR000568">
    <property type="entry name" value="ATP_synth_F0_asu"/>
</dbReference>
<evidence type="ECO:0000256" key="5">
    <source>
        <dbReference type="ARBA" id="ARBA00022692"/>
    </source>
</evidence>
<evidence type="ECO:0000256" key="10">
    <source>
        <dbReference type="ARBA" id="ARBA00023310"/>
    </source>
</evidence>
<name>A0ABX5LD55_9MICO</name>
<dbReference type="Pfam" id="PF00119">
    <property type="entry name" value="ATP-synt_A"/>
    <property type="match status" value="1"/>
</dbReference>
<keyword evidence="8 11" id="KW-0406">Ion transport</keyword>
<dbReference type="PRINTS" id="PR00123">
    <property type="entry name" value="ATPASEA"/>
</dbReference>
<feature type="transmembrane region" description="Helical" evidence="11">
    <location>
        <begin position="239"/>
        <end position="262"/>
    </location>
</feature>
<proteinExistence type="inferred from homology"/>
<keyword evidence="9 11" id="KW-0472">Membrane</keyword>
<comment type="caution">
    <text evidence="13">The sequence shown here is derived from an EMBL/GenBank/DDBJ whole genome shotgun (WGS) entry which is preliminary data.</text>
</comment>
<keyword evidence="7 11" id="KW-1133">Transmembrane helix</keyword>
<dbReference type="EMBL" id="QGDV01000006">
    <property type="protein sequence ID" value="PWJ63930.1"/>
    <property type="molecule type" value="Genomic_DNA"/>
</dbReference>
<dbReference type="PANTHER" id="PTHR11410">
    <property type="entry name" value="ATP SYNTHASE SUBUNIT A"/>
    <property type="match status" value="1"/>
</dbReference>
<dbReference type="InterPro" id="IPR045083">
    <property type="entry name" value="ATP_synth_F0_asu_bact/mt"/>
</dbReference>
<gene>
    <name evidence="11" type="primary">atpB</name>
    <name evidence="13" type="ORF">B0H03_10655</name>
</gene>
<dbReference type="Gene3D" id="1.20.120.220">
    <property type="entry name" value="ATP synthase, F0 complex, subunit A"/>
    <property type="match status" value="1"/>
</dbReference>
<dbReference type="PANTHER" id="PTHR11410:SF0">
    <property type="entry name" value="ATP SYNTHASE SUBUNIT A"/>
    <property type="match status" value="1"/>
</dbReference>
<protein>
    <recommendedName>
        <fullName evidence="11 12">ATP synthase subunit a</fullName>
    </recommendedName>
    <alternativeName>
        <fullName evidence="11">ATP synthase F0 sector subunit a</fullName>
    </alternativeName>
    <alternativeName>
        <fullName evidence="11">F-ATPase subunit 6</fullName>
    </alternativeName>
</protein>
<comment type="subcellular location">
    <subcellularLocation>
        <location evidence="11 12">Cell membrane</location>
        <topology evidence="11 12">Multi-pass membrane protein</topology>
    </subcellularLocation>
    <subcellularLocation>
        <location evidence="1">Membrane</location>
        <topology evidence="1">Multi-pass membrane protein</topology>
    </subcellularLocation>
</comment>
<evidence type="ECO:0000256" key="12">
    <source>
        <dbReference type="RuleBase" id="RU000483"/>
    </source>
</evidence>
<feature type="transmembrane region" description="Helical" evidence="11">
    <location>
        <begin position="173"/>
        <end position="194"/>
    </location>
</feature>
<keyword evidence="10 11" id="KW-0066">ATP synthesis</keyword>
<keyword evidence="3 11" id="KW-0813">Transport</keyword>
<organism evidence="13 14">
    <name type="scientific">Rathayibacter iranicus NCPPB 2253 = VKM Ac-1602</name>
    <dbReference type="NCBI Taxonomy" id="1328868"/>
    <lineage>
        <taxon>Bacteria</taxon>
        <taxon>Bacillati</taxon>
        <taxon>Actinomycetota</taxon>
        <taxon>Actinomycetes</taxon>
        <taxon>Micrococcales</taxon>
        <taxon>Microbacteriaceae</taxon>
        <taxon>Rathayibacter</taxon>
    </lineage>
</organism>
<reference evidence="13 14" key="1">
    <citation type="submission" date="2018-03" db="EMBL/GenBank/DDBJ databases">
        <title>Genomic Encyclopedia of Type Strains, Phase III (KMG-III): the genomes of soil and plant-associated and newly described type strains.</title>
        <authorList>
            <person name="Whitman W."/>
        </authorList>
    </citation>
    <scope>NUCLEOTIDE SEQUENCE [LARGE SCALE GENOMIC DNA]</scope>
    <source>
        <strain evidence="13 14">VKM Ac-1602</strain>
    </source>
</reference>
<dbReference type="HAMAP" id="MF_01393">
    <property type="entry name" value="ATP_synth_a_bact"/>
    <property type="match status" value="1"/>
</dbReference>
<keyword evidence="6 11" id="KW-0375">Hydrogen ion transport</keyword>
<dbReference type="CDD" id="cd00310">
    <property type="entry name" value="ATP-synt_Fo_a_6"/>
    <property type="match status" value="1"/>
</dbReference>
<keyword evidence="4 11" id="KW-0138">CF(0)</keyword>
<evidence type="ECO:0000256" key="4">
    <source>
        <dbReference type="ARBA" id="ARBA00022547"/>
    </source>
</evidence>
<comment type="similarity">
    <text evidence="2 11 12">Belongs to the ATPase A chain family.</text>
</comment>
<feature type="transmembrane region" description="Helical" evidence="11">
    <location>
        <begin position="88"/>
        <end position="106"/>
    </location>
</feature>
<evidence type="ECO:0000256" key="3">
    <source>
        <dbReference type="ARBA" id="ARBA00022448"/>
    </source>
</evidence>
<keyword evidence="14" id="KW-1185">Reference proteome</keyword>
<evidence type="ECO:0000256" key="7">
    <source>
        <dbReference type="ARBA" id="ARBA00022989"/>
    </source>
</evidence>
<evidence type="ECO:0000313" key="13">
    <source>
        <dbReference type="EMBL" id="PWJ63930.1"/>
    </source>
</evidence>
<feature type="transmembrane region" description="Helical" evidence="11">
    <location>
        <begin position="144"/>
        <end position="167"/>
    </location>
</feature>
<comment type="function">
    <text evidence="11 12">Key component of the proton channel; it plays a direct role in the translocation of protons across the membrane.</text>
</comment>
<dbReference type="SUPFAM" id="SSF81336">
    <property type="entry name" value="F1F0 ATP synthase subunit A"/>
    <property type="match status" value="1"/>
</dbReference>
<accession>A0ABX5LD55</accession>
<keyword evidence="11" id="KW-1003">Cell membrane</keyword>
<evidence type="ECO:0000256" key="11">
    <source>
        <dbReference type="HAMAP-Rule" id="MF_01393"/>
    </source>
</evidence>
<dbReference type="Proteomes" id="UP000245674">
    <property type="component" value="Unassembled WGS sequence"/>
</dbReference>
<sequence>MSVVEHERRPSGNPTFRRRESVASKRFDSFGCTVPRPEFQELALFANAVNLLVSSSTGESDFHTPSISEFFPPGFLFEGTPFEINRVMLVRFIAVIALMLFFWLGTRKLRLVPGRFQSVVEMAFDFVRITIAKDILGEKDARRFLPILVTIFFAIISMNLTGVVPFLNIAGTSVVGMPLFLGLVAYVTFIYAGIKDRGMGFFKNALFPPGAPFLIYFILTPIELLQTFIIRPLSLALRLVMNMIVGHLLLVLCFSATQFFLFSSQIDPGFKLFGVVTFAFGGAFTLFELLVAVLQAYIFTLLTAVYIQLAVAEEH</sequence>
<feature type="transmembrane region" description="Helical" evidence="11">
    <location>
        <begin position="269"/>
        <end position="287"/>
    </location>
</feature>
<evidence type="ECO:0000256" key="2">
    <source>
        <dbReference type="ARBA" id="ARBA00006810"/>
    </source>
</evidence>